<proteinExistence type="predicted"/>
<organism evidence="2">
    <name type="scientific">Proasellus racovitzai</name>
    <dbReference type="NCBI Taxonomy" id="1282023"/>
    <lineage>
        <taxon>Eukaryota</taxon>
        <taxon>Metazoa</taxon>
        <taxon>Ecdysozoa</taxon>
        <taxon>Arthropoda</taxon>
        <taxon>Crustacea</taxon>
        <taxon>Multicrustacea</taxon>
        <taxon>Malacostraca</taxon>
        <taxon>Eumalacostraca</taxon>
        <taxon>Peracarida</taxon>
        <taxon>Isopoda</taxon>
        <taxon>Asellota</taxon>
        <taxon>Aselloidea</taxon>
        <taxon>Asellidae</taxon>
        <taxon>Proasellus</taxon>
    </lineage>
</organism>
<name>A0A485MB47_9CRUS</name>
<keyword evidence="2" id="KW-0496">Mitochondrion</keyword>
<gene>
    <name evidence="2" type="primary">atp8</name>
    <name evidence="2" type="ORF">PRBEMT01_0025</name>
</gene>
<keyword evidence="1" id="KW-0812">Transmembrane</keyword>
<protein>
    <submittedName>
        <fullName evidence="2">ATP synthase 8</fullName>
    </submittedName>
</protein>
<dbReference type="EMBL" id="LR536620">
    <property type="protein sequence ID" value="VFU78860.1"/>
    <property type="molecule type" value="Genomic_DNA"/>
</dbReference>
<sequence length="49" mass="5701">MAPMFWTLLLMVFTLALLSFMVKLYFYPPSFPPQKGSDTLAGLNNQWSW</sequence>
<reference evidence="2" key="1">
    <citation type="submission" date="2019-03" db="EMBL/GenBank/DDBJ databases">
        <authorList>
            <person name="Lefebure T."/>
            <person name="Lefebure T."/>
        </authorList>
    </citation>
    <scope>NUCLEOTIDE SEQUENCE [LARGE SCALE GENOMIC DNA]</scope>
</reference>
<evidence type="ECO:0000313" key="2">
    <source>
        <dbReference type="EMBL" id="VFU78860.1"/>
    </source>
</evidence>
<feature type="transmembrane region" description="Helical" evidence="1">
    <location>
        <begin position="6"/>
        <end position="26"/>
    </location>
</feature>
<keyword evidence="1" id="KW-0472">Membrane</keyword>
<dbReference type="AlphaFoldDB" id="A0A485MB47"/>
<geneLocation type="mitochondrion" evidence="2"/>
<accession>A0A485MB47</accession>
<keyword evidence="1" id="KW-1133">Transmembrane helix</keyword>
<evidence type="ECO:0000256" key="1">
    <source>
        <dbReference type="SAM" id="Phobius"/>
    </source>
</evidence>